<dbReference type="Gene3D" id="3.10.20.90">
    <property type="entry name" value="Phosphatidylinositol 3-kinase Catalytic Subunit, Chain A, domain 1"/>
    <property type="match status" value="1"/>
</dbReference>
<dbReference type="PROSITE" id="PS50102">
    <property type="entry name" value="RRM"/>
    <property type="match status" value="1"/>
</dbReference>
<dbReference type="InterPro" id="IPR029071">
    <property type="entry name" value="Ubiquitin-like_domsf"/>
</dbReference>
<feature type="domain" description="RRM" evidence="6">
    <location>
        <begin position="20"/>
        <end position="101"/>
    </location>
</feature>
<dbReference type="GO" id="GO:0003723">
    <property type="term" value="F:RNA binding"/>
    <property type="evidence" value="ECO:0007669"/>
    <property type="project" value="UniProtKB-UniRule"/>
</dbReference>
<evidence type="ECO:0008006" key="9">
    <source>
        <dbReference type="Google" id="ProtNLM"/>
    </source>
</evidence>
<evidence type="ECO:0000259" key="6">
    <source>
        <dbReference type="PROSITE" id="PS50102"/>
    </source>
</evidence>
<keyword evidence="8" id="KW-1185">Reference proteome</keyword>
<evidence type="ECO:0000256" key="4">
    <source>
        <dbReference type="SAM" id="MobiDB-lite"/>
    </source>
</evidence>
<dbReference type="Gene3D" id="1.10.10.2330">
    <property type="match status" value="1"/>
</dbReference>
<dbReference type="InterPro" id="IPR035979">
    <property type="entry name" value="RBD_domain_sf"/>
</dbReference>
<keyword evidence="2 3" id="KW-0694">RNA-binding</keyword>
<dbReference type="AlphaFoldDB" id="A0A5P1ERY3"/>
<feature type="compositionally biased region" description="Basic residues" evidence="4">
    <location>
        <begin position="197"/>
        <end position="220"/>
    </location>
</feature>
<dbReference type="InterPro" id="IPR000504">
    <property type="entry name" value="RRM_dom"/>
</dbReference>
<reference evidence="8" key="1">
    <citation type="journal article" date="2017" name="Nat. Commun.">
        <title>The asparagus genome sheds light on the origin and evolution of a young Y chromosome.</title>
        <authorList>
            <person name="Harkess A."/>
            <person name="Zhou J."/>
            <person name="Xu C."/>
            <person name="Bowers J.E."/>
            <person name="Van der Hulst R."/>
            <person name="Ayyampalayam S."/>
            <person name="Mercati F."/>
            <person name="Riccardi P."/>
            <person name="McKain M.R."/>
            <person name="Kakrana A."/>
            <person name="Tang H."/>
            <person name="Ray J."/>
            <person name="Groenendijk J."/>
            <person name="Arikit S."/>
            <person name="Mathioni S.M."/>
            <person name="Nakano M."/>
            <person name="Shan H."/>
            <person name="Telgmann-Rauber A."/>
            <person name="Kanno A."/>
            <person name="Yue Z."/>
            <person name="Chen H."/>
            <person name="Li W."/>
            <person name="Chen Y."/>
            <person name="Xu X."/>
            <person name="Zhang Y."/>
            <person name="Luo S."/>
            <person name="Chen H."/>
            <person name="Gao J."/>
            <person name="Mao Z."/>
            <person name="Pires J.C."/>
            <person name="Luo M."/>
            <person name="Kudrna D."/>
            <person name="Wing R.A."/>
            <person name="Meyers B.C."/>
            <person name="Yi K."/>
            <person name="Kong H."/>
            <person name="Lavrijsen P."/>
            <person name="Sunseri F."/>
            <person name="Falavigna A."/>
            <person name="Ye Y."/>
            <person name="Leebens-Mack J.H."/>
            <person name="Chen G."/>
        </authorList>
    </citation>
    <scope>NUCLEOTIDE SEQUENCE [LARGE SCALE GENOMIC DNA]</scope>
    <source>
        <strain evidence="8">cv. DH0086</strain>
    </source>
</reference>
<evidence type="ECO:0000259" key="5">
    <source>
        <dbReference type="PROSITE" id="PS50053"/>
    </source>
</evidence>
<dbReference type="Gene3D" id="3.30.70.330">
    <property type="match status" value="1"/>
</dbReference>
<sequence length="294" mass="32425">MLDPSTVLQKGANQDSPPNRILFVAIYTMLYPITEEVLQQVFSPYGFVEEIVILQKSAGFQALIQFQSQQNAVEAMNSLQGRNIYDGIPKAKAKNIVAAQDDKNRRPFGDIGNVVGARPAVVEGKPLHQMSRSSSSSSSKMSKNFMAPTISASSKVIVPPERQKIMLKGGLLKDDADWLTLGVKDGQKLMMMGTTKDKKKPQSSRLHRKPKLKKRPWPISSKRKPKLKNLLWPISNKKKKIFKKTKLYALNGSPKAQVFSAVPPEGISRAELEEKVGGLVAYADASSNPPVESP</sequence>
<dbReference type="SUPFAM" id="SSF54236">
    <property type="entry name" value="Ubiquitin-like"/>
    <property type="match status" value="1"/>
</dbReference>
<evidence type="ECO:0000313" key="8">
    <source>
        <dbReference type="Proteomes" id="UP000243459"/>
    </source>
</evidence>
<dbReference type="Gramene" id="ONK68574">
    <property type="protein sequence ID" value="ONK68574"/>
    <property type="gene ID" value="A4U43_C05F13490"/>
</dbReference>
<evidence type="ECO:0000256" key="3">
    <source>
        <dbReference type="PROSITE-ProRule" id="PRU00176"/>
    </source>
</evidence>
<feature type="domain" description="Ubiquitin-like" evidence="5">
    <location>
        <begin position="158"/>
        <end position="192"/>
    </location>
</feature>
<dbReference type="Gene3D" id="1.10.10.2320">
    <property type="match status" value="1"/>
</dbReference>
<dbReference type="SUPFAM" id="SSF54928">
    <property type="entry name" value="RNA-binding domain, RBD"/>
    <property type="match status" value="1"/>
</dbReference>
<dbReference type="InterPro" id="IPR012677">
    <property type="entry name" value="Nucleotide-bd_a/b_plait_sf"/>
</dbReference>
<organism evidence="7 8">
    <name type="scientific">Asparagus officinalis</name>
    <name type="common">Garden asparagus</name>
    <dbReference type="NCBI Taxonomy" id="4686"/>
    <lineage>
        <taxon>Eukaryota</taxon>
        <taxon>Viridiplantae</taxon>
        <taxon>Streptophyta</taxon>
        <taxon>Embryophyta</taxon>
        <taxon>Tracheophyta</taxon>
        <taxon>Spermatophyta</taxon>
        <taxon>Magnoliopsida</taxon>
        <taxon>Liliopsida</taxon>
        <taxon>Asparagales</taxon>
        <taxon>Asparagaceae</taxon>
        <taxon>Asparagoideae</taxon>
        <taxon>Asparagus</taxon>
    </lineage>
</organism>
<dbReference type="Proteomes" id="UP000243459">
    <property type="component" value="Chromosome 5"/>
</dbReference>
<gene>
    <name evidence="7" type="ORF">A4U43_C05F13490</name>
</gene>
<dbReference type="InterPro" id="IPR021790">
    <property type="entry name" value="PTBP1-like_RRM2"/>
</dbReference>
<name>A0A5P1ERY3_ASPOF</name>
<dbReference type="Pfam" id="PF11835">
    <property type="entry name" value="RRM_8"/>
    <property type="match status" value="1"/>
</dbReference>
<evidence type="ECO:0000313" key="7">
    <source>
        <dbReference type="EMBL" id="ONK68574.1"/>
    </source>
</evidence>
<dbReference type="PANTHER" id="PTHR15592">
    <property type="entry name" value="MATRIN 3/NUCLEAR PROTEIN 220-RELATED"/>
    <property type="match status" value="1"/>
</dbReference>
<proteinExistence type="predicted"/>
<evidence type="ECO:0000256" key="2">
    <source>
        <dbReference type="ARBA" id="ARBA00022884"/>
    </source>
</evidence>
<feature type="region of interest" description="Disordered" evidence="4">
    <location>
        <begin position="194"/>
        <end position="220"/>
    </location>
</feature>
<evidence type="ECO:0000256" key="1">
    <source>
        <dbReference type="ARBA" id="ARBA00022737"/>
    </source>
</evidence>
<dbReference type="PROSITE" id="PS50053">
    <property type="entry name" value="UBIQUITIN_2"/>
    <property type="match status" value="1"/>
</dbReference>
<protein>
    <recommendedName>
        <fullName evidence="9">RRM domain-containing protein</fullName>
    </recommendedName>
</protein>
<dbReference type="InterPro" id="IPR000626">
    <property type="entry name" value="Ubiquitin-like_dom"/>
</dbReference>
<dbReference type="EMBL" id="CM007385">
    <property type="protein sequence ID" value="ONK68574.1"/>
    <property type="molecule type" value="Genomic_DNA"/>
</dbReference>
<accession>A0A5P1ERY3</accession>
<keyword evidence="1" id="KW-0677">Repeat</keyword>